<evidence type="ECO:0000313" key="2">
    <source>
        <dbReference type="EMBL" id="AJB42421.1"/>
    </source>
</evidence>
<dbReference type="PANTHER" id="PTHR15160">
    <property type="entry name" value="VON HIPPEL-LINDAU PROTEIN"/>
    <property type="match status" value="1"/>
</dbReference>
<name>A0A3G1A9M7_9CREN</name>
<dbReference type="PROSITE" id="PS51658">
    <property type="entry name" value="BFN"/>
    <property type="match status" value="1"/>
</dbReference>
<dbReference type="KEGG" id="tcb:TCARB_1375"/>
<dbReference type="AlphaFoldDB" id="A0A3G1A9M7"/>
<dbReference type="EMBL" id="CP007493">
    <property type="protein sequence ID" value="AJB42421.1"/>
    <property type="molecule type" value="Genomic_DNA"/>
</dbReference>
<dbReference type="RefSeq" id="WP_020961986.1">
    <property type="nucleotide sequence ID" value="NZ_CP007493.1"/>
</dbReference>
<dbReference type="Gene3D" id="3.10.690.10">
    <property type="entry name" value="Bifunctional nuclease domain"/>
    <property type="match status" value="1"/>
</dbReference>
<reference evidence="3" key="1">
    <citation type="book" date="2010" name="EXTREMOPHILES" publisher="0:0-0">
        <title>Complete genome sequences of ten hyperthermophilic archaea reveal their metabolic capabilities and possible ecological roles.</title>
        <editorList>
            <person name="?"/>
        </editorList>
        <authorList>
            <person name="Ravin N.V."/>
            <person name="Mardanov A.V."/>
            <person name="Bonch-Osmolovskaya E.A."/>
            <person name="Skryabin K.G."/>
        </authorList>
    </citation>
    <scope>NUCLEOTIDE SEQUENCE [LARGE SCALE GENOMIC DNA]</scope>
    <source>
        <strain evidence="3">1505</strain>
    </source>
</reference>
<sequence>MSEKQEIRYLKAEIAGIYPVKVAETGGEQTVFLLLLETPKWKDKALPIVIGESEGFSIQSALSGLKYERPLTHDLIVSILDALGVEVEKVSIDALLDNSVYTATLVLKREINGKTEEINIDTRPSDGIAIAVRTGAPIFVAEHLEKYARSMEEIGI</sequence>
<dbReference type="Pfam" id="PF02577">
    <property type="entry name" value="BFN_dom"/>
    <property type="match status" value="1"/>
</dbReference>
<proteinExistence type="predicted"/>
<evidence type="ECO:0000259" key="1">
    <source>
        <dbReference type="PROSITE" id="PS51658"/>
    </source>
</evidence>
<dbReference type="PANTHER" id="PTHR15160:SF1">
    <property type="entry name" value="VON HIPPEL-LINDAU DISEASE TUMOR SUPPRESSOR"/>
    <property type="match status" value="1"/>
</dbReference>
<gene>
    <name evidence="2" type="ORF">TCARB_1375</name>
</gene>
<organism evidence="2 3">
    <name type="scientific">Thermofilum adornatum 1505</name>
    <dbReference type="NCBI Taxonomy" id="697581"/>
    <lineage>
        <taxon>Archaea</taxon>
        <taxon>Thermoproteota</taxon>
        <taxon>Thermoprotei</taxon>
        <taxon>Thermofilales</taxon>
        <taxon>Thermofilaceae</taxon>
        <taxon>Thermofilum</taxon>
    </lineage>
</organism>
<protein>
    <recommendedName>
        <fullName evidence="1">BFN domain-containing protein</fullName>
    </recommendedName>
</protein>
<dbReference type="InterPro" id="IPR036104">
    <property type="entry name" value="BFN_sf"/>
</dbReference>
<dbReference type="SUPFAM" id="SSF103256">
    <property type="entry name" value="Hypothetical protein TM0160"/>
    <property type="match status" value="1"/>
</dbReference>
<dbReference type="STRING" id="697581.TCARB_1375"/>
<dbReference type="GO" id="GO:0004518">
    <property type="term" value="F:nuclease activity"/>
    <property type="evidence" value="ECO:0007669"/>
    <property type="project" value="InterPro"/>
</dbReference>
<dbReference type="InterPro" id="IPR003729">
    <property type="entry name" value="Bi_nuclease_dom"/>
</dbReference>
<dbReference type="Proteomes" id="UP000266720">
    <property type="component" value="Chromosome"/>
</dbReference>
<dbReference type="GeneID" id="16572939"/>
<feature type="domain" description="BFN" evidence="1">
    <location>
        <begin position="9"/>
        <end position="152"/>
    </location>
</feature>
<accession>A0A3G1A9M7</accession>
<evidence type="ECO:0000313" key="3">
    <source>
        <dbReference type="Proteomes" id="UP000266720"/>
    </source>
</evidence>